<keyword evidence="2" id="KW-1185">Reference proteome</keyword>
<dbReference type="EMBL" id="CAJPDS010000100">
    <property type="protein sequence ID" value="CAF9937324.1"/>
    <property type="molecule type" value="Genomic_DNA"/>
</dbReference>
<sequence length="198" mass="23443">MTKKNTLELGDKIRKGTMFRTPLSQTSCSDTKAKTDMIHRLQEYIETRFDDENYEDLSEGEKPSTYLVPSLCEGQKLALEWDRLFRYPKIPLCFVRPYFSDSYDDIRSSLRGKDVEEKFCEQLSDQLVFCEECGQRPILFNVIRDEDSMKRHFGGDKRENEVLVKKVEEMRKTLLWKLGGPEFQPYKKDTNRKRTEPE</sequence>
<proteinExistence type="predicted"/>
<name>A0A8H3G6A4_9LECA</name>
<comment type="caution">
    <text evidence="1">The sequence shown here is derived from an EMBL/GenBank/DDBJ whole genome shotgun (WGS) entry which is preliminary data.</text>
</comment>
<organism evidence="1 2">
    <name type="scientific">Heterodermia speciosa</name>
    <dbReference type="NCBI Taxonomy" id="116794"/>
    <lineage>
        <taxon>Eukaryota</taxon>
        <taxon>Fungi</taxon>
        <taxon>Dikarya</taxon>
        <taxon>Ascomycota</taxon>
        <taxon>Pezizomycotina</taxon>
        <taxon>Lecanoromycetes</taxon>
        <taxon>OSLEUM clade</taxon>
        <taxon>Lecanoromycetidae</taxon>
        <taxon>Caliciales</taxon>
        <taxon>Physciaceae</taxon>
        <taxon>Heterodermia</taxon>
    </lineage>
</organism>
<evidence type="ECO:0000313" key="2">
    <source>
        <dbReference type="Proteomes" id="UP000664521"/>
    </source>
</evidence>
<protein>
    <submittedName>
        <fullName evidence="1">Uncharacterized protein</fullName>
    </submittedName>
</protein>
<dbReference type="OrthoDB" id="10619267at2759"/>
<gene>
    <name evidence="1" type="ORF">HETSPECPRED_000495</name>
</gene>
<accession>A0A8H3G6A4</accession>
<evidence type="ECO:0000313" key="1">
    <source>
        <dbReference type="EMBL" id="CAF9937324.1"/>
    </source>
</evidence>
<dbReference type="AlphaFoldDB" id="A0A8H3G6A4"/>
<reference evidence="1" key="1">
    <citation type="submission" date="2021-03" db="EMBL/GenBank/DDBJ databases">
        <authorList>
            <person name="Tagirdzhanova G."/>
        </authorList>
    </citation>
    <scope>NUCLEOTIDE SEQUENCE</scope>
</reference>
<dbReference type="Proteomes" id="UP000664521">
    <property type="component" value="Unassembled WGS sequence"/>
</dbReference>